<evidence type="ECO:0008006" key="6">
    <source>
        <dbReference type="Google" id="ProtNLM"/>
    </source>
</evidence>
<evidence type="ECO:0000256" key="3">
    <source>
        <dbReference type="PIRSR" id="PIRSR605502-1"/>
    </source>
</evidence>
<dbReference type="GO" id="GO:0046872">
    <property type="term" value="F:metal ion binding"/>
    <property type="evidence" value="ECO:0007669"/>
    <property type="project" value="UniProtKB-KW"/>
</dbReference>
<dbReference type="SUPFAM" id="SSF101478">
    <property type="entry name" value="ADP-ribosylglycohydrolase"/>
    <property type="match status" value="1"/>
</dbReference>
<comment type="caution">
    <text evidence="4">The sequence shown here is derived from an EMBL/GenBank/DDBJ whole genome shotgun (WGS) entry which is preliminary data.</text>
</comment>
<evidence type="ECO:0000256" key="2">
    <source>
        <dbReference type="ARBA" id="ARBA00022801"/>
    </source>
</evidence>
<evidence type="ECO:0000313" key="4">
    <source>
        <dbReference type="EMBL" id="PKY64886.1"/>
    </source>
</evidence>
<dbReference type="AlphaFoldDB" id="A0A2I1I179"/>
<feature type="binding site" evidence="3">
    <location>
        <position position="57"/>
    </location>
    <ligand>
        <name>Mg(2+)</name>
        <dbReference type="ChEBI" id="CHEBI:18420"/>
        <label>1</label>
    </ligand>
</feature>
<dbReference type="EMBL" id="PKKM01000004">
    <property type="protein sequence ID" value="PKY64886.1"/>
    <property type="molecule type" value="Genomic_DNA"/>
</dbReference>
<comment type="similarity">
    <text evidence="1">Belongs to the ADP-ribosylglycohydrolase family.</text>
</comment>
<dbReference type="Gene3D" id="1.10.4080.10">
    <property type="entry name" value="ADP-ribosylation/Crystallin J1"/>
    <property type="match status" value="1"/>
</dbReference>
<keyword evidence="3" id="KW-0479">Metal-binding</keyword>
<dbReference type="InterPro" id="IPR050792">
    <property type="entry name" value="ADP-ribosylglycohydrolase"/>
</dbReference>
<dbReference type="RefSeq" id="WP_101601222.1">
    <property type="nucleotide sequence ID" value="NZ_PKKM01000004.1"/>
</dbReference>
<dbReference type="InterPro" id="IPR005502">
    <property type="entry name" value="Ribosyl_crysJ1"/>
</dbReference>
<dbReference type="PANTHER" id="PTHR16222">
    <property type="entry name" value="ADP-RIBOSYLGLYCOHYDROLASE"/>
    <property type="match status" value="1"/>
</dbReference>
<dbReference type="GO" id="GO:0016787">
    <property type="term" value="F:hydrolase activity"/>
    <property type="evidence" value="ECO:0007669"/>
    <property type="project" value="UniProtKB-KW"/>
</dbReference>
<feature type="binding site" evidence="3">
    <location>
        <position position="294"/>
    </location>
    <ligand>
        <name>Mg(2+)</name>
        <dbReference type="ChEBI" id="CHEBI:18420"/>
        <label>1</label>
    </ligand>
</feature>
<dbReference type="Pfam" id="PF03747">
    <property type="entry name" value="ADP_ribosyl_GH"/>
    <property type="match status" value="1"/>
</dbReference>
<name>A0A2I1I179_9ACTO</name>
<protein>
    <recommendedName>
        <fullName evidence="6">ADP-ribosylglycohydrolase</fullName>
    </recommendedName>
</protein>
<keyword evidence="3" id="KW-0460">Magnesium</keyword>
<comment type="cofactor">
    <cofactor evidence="3">
        <name>Mg(2+)</name>
        <dbReference type="ChEBI" id="CHEBI:18420"/>
    </cofactor>
    <text evidence="3">Binds 2 magnesium ions per subunit.</text>
</comment>
<dbReference type="Proteomes" id="UP000234198">
    <property type="component" value="Unassembled WGS sequence"/>
</dbReference>
<reference evidence="4 5" key="1">
    <citation type="submission" date="2017-12" db="EMBL/GenBank/DDBJ databases">
        <title>Phylogenetic diversity of female urinary microbiome.</title>
        <authorList>
            <person name="Thomas-White K."/>
            <person name="Wolfe A.J."/>
        </authorList>
    </citation>
    <scope>NUCLEOTIDE SEQUENCE [LARGE SCALE GENOMIC DNA]</scope>
    <source>
        <strain evidence="4 5">UMB0018</strain>
    </source>
</reference>
<accession>A0A2I1I179</accession>
<sequence length="386" mass="42156">MDKRDRIRGAMIGCAAGDALGYPVKVLSEATIVERYGLRGITDYDLDENGTARITADTQLMLLSANGILFAHTRGALRGIMAPVYQYFDAFYMNWYRLQTTERASRSRVGWINAYPALSAKRAPSPTVMEVAATKKFGSMDEPVNDSKGSACLLRAVPIGLSYSRDPNRIVELGANTATLTHGNEVAWIASGAFALLVSHIVHEELSIAEAVNKTLKALDKSFPDSSTVVYELSRTIRSAVSLASSASSDLDAIHALGKGWVADEALAIGILCALRHENDIAGAMTFAANHGGDSNNTAAIAGTLVGARIGFNAIPDRFVDRLELVDVILELADDVTTDCPMYDWGPRNPVWEHKYIYSDYAYWRRRTPEAKEAKENVENEDKQTD</sequence>
<dbReference type="PANTHER" id="PTHR16222:SF24">
    <property type="entry name" value="ADP-RIBOSYLHYDROLASE ARH3"/>
    <property type="match status" value="1"/>
</dbReference>
<dbReference type="InterPro" id="IPR036705">
    <property type="entry name" value="Ribosyl_crysJ1_sf"/>
</dbReference>
<evidence type="ECO:0000313" key="5">
    <source>
        <dbReference type="Proteomes" id="UP000234198"/>
    </source>
</evidence>
<evidence type="ECO:0000256" key="1">
    <source>
        <dbReference type="ARBA" id="ARBA00010702"/>
    </source>
</evidence>
<organism evidence="4 5">
    <name type="scientific">Schaalia odontolytica</name>
    <dbReference type="NCBI Taxonomy" id="1660"/>
    <lineage>
        <taxon>Bacteria</taxon>
        <taxon>Bacillati</taxon>
        <taxon>Actinomycetota</taxon>
        <taxon>Actinomycetes</taxon>
        <taxon>Actinomycetales</taxon>
        <taxon>Actinomycetaceae</taxon>
        <taxon>Schaalia</taxon>
    </lineage>
</organism>
<gene>
    <name evidence="4" type="ORF">CYJ22_03835</name>
</gene>
<feature type="binding site" evidence="3">
    <location>
        <position position="55"/>
    </location>
    <ligand>
        <name>Mg(2+)</name>
        <dbReference type="ChEBI" id="CHEBI:18420"/>
        <label>1</label>
    </ligand>
</feature>
<proteinExistence type="inferred from homology"/>
<keyword evidence="2" id="KW-0378">Hydrolase</keyword>